<dbReference type="EMBL" id="JAYMYS010000005">
    <property type="protein sequence ID" value="KAK7393432.1"/>
    <property type="molecule type" value="Genomic_DNA"/>
</dbReference>
<gene>
    <name evidence="2" type="ORF">VNO78_21988</name>
</gene>
<dbReference type="PROSITE" id="PS50181">
    <property type="entry name" value="FBOX"/>
    <property type="match status" value="1"/>
</dbReference>
<name>A0AAN9SHC9_PSOTE</name>
<dbReference type="InterPro" id="IPR001810">
    <property type="entry name" value="F-box_dom"/>
</dbReference>
<evidence type="ECO:0000313" key="2">
    <source>
        <dbReference type="EMBL" id="KAK7393432.1"/>
    </source>
</evidence>
<sequence>MEAETIVTKLEDLPEQCIAEILMRCTTTPVEVARLSLVSKVFYSATEYDFLWSRFFPPDLSSIVPISSFTSCTSKKALYFTLSDVPTIIDQGTKSFQLDKRTGKKCFMFSGEGLTVKWIGHPWINLTQSRFQGVARLCPMARFCICTCIDPLPLSPSTEYAAFLVFKCIDPSGIQYYSEMLSGFFGRIGNRPRNLPPSKRTKTSLRSDGWFETEIGTFHSGSGIEDDPVLLIVESMSQICEPGSFILHVEGIEVRPKHVSSLI</sequence>
<dbReference type="SUPFAM" id="SSF81383">
    <property type="entry name" value="F-box domain"/>
    <property type="match status" value="1"/>
</dbReference>
<evidence type="ECO:0000259" key="1">
    <source>
        <dbReference type="PROSITE" id="PS50181"/>
    </source>
</evidence>
<feature type="domain" description="F-box" evidence="1">
    <location>
        <begin position="7"/>
        <end position="55"/>
    </location>
</feature>
<dbReference type="Proteomes" id="UP001386955">
    <property type="component" value="Unassembled WGS sequence"/>
</dbReference>
<dbReference type="InterPro" id="IPR036047">
    <property type="entry name" value="F-box-like_dom_sf"/>
</dbReference>
<dbReference type="Pfam" id="PF14299">
    <property type="entry name" value="PP2"/>
    <property type="match status" value="1"/>
</dbReference>
<protein>
    <recommendedName>
        <fullName evidence="1">F-box domain-containing protein</fullName>
    </recommendedName>
</protein>
<accession>A0AAN9SHC9</accession>
<dbReference type="CDD" id="cd22162">
    <property type="entry name" value="F-box_AtSKIP3-like"/>
    <property type="match status" value="1"/>
</dbReference>
<proteinExistence type="predicted"/>
<keyword evidence="3" id="KW-1185">Reference proteome</keyword>
<reference evidence="2 3" key="1">
    <citation type="submission" date="2024-01" db="EMBL/GenBank/DDBJ databases">
        <title>The genomes of 5 underutilized Papilionoideae crops provide insights into root nodulation and disease resistanc.</title>
        <authorList>
            <person name="Jiang F."/>
        </authorList>
    </citation>
    <scope>NUCLEOTIDE SEQUENCE [LARGE SCALE GENOMIC DNA]</scope>
    <source>
        <strain evidence="2">DUOXIRENSHENG_FW03</strain>
        <tissue evidence="2">Leaves</tissue>
    </source>
</reference>
<dbReference type="InterPro" id="IPR025886">
    <property type="entry name" value="PP2-like"/>
</dbReference>
<organism evidence="2 3">
    <name type="scientific">Psophocarpus tetragonolobus</name>
    <name type="common">Winged bean</name>
    <name type="synonym">Dolichos tetragonolobus</name>
    <dbReference type="NCBI Taxonomy" id="3891"/>
    <lineage>
        <taxon>Eukaryota</taxon>
        <taxon>Viridiplantae</taxon>
        <taxon>Streptophyta</taxon>
        <taxon>Embryophyta</taxon>
        <taxon>Tracheophyta</taxon>
        <taxon>Spermatophyta</taxon>
        <taxon>Magnoliopsida</taxon>
        <taxon>eudicotyledons</taxon>
        <taxon>Gunneridae</taxon>
        <taxon>Pentapetalae</taxon>
        <taxon>rosids</taxon>
        <taxon>fabids</taxon>
        <taxon>Fabales</taxon>
        <taxon>Fabaceae</taxon>
        <taxon>Papilionoideae</taxon>
        <taxon>50 kb inversion clade</taxon>
        <taxon>NPAAA clade</taxon>
        <taxon>indigoferoid/millettioid clade</taxon>
        <taxon>Phaseoleae</taxon>
        <taxon>Psophocarpus</taxon>
    </lineage>
</organism>
<dbReference type="AlphaFoldDB" id="A0AAN9SHC9"/>
<dbReference type="PANTHER" id="PTHR32278:SF143">
    <property type="entry name" value="F-BOX PROTEIN PP2-B1"/>
    <property type="match status" value="1"/>
</dbReference>
<dbReference type="Pfam" id="PF12937">
    <property type="entry name" value="F-box-like"/>
    <property type="match status" value="1"/>
</dbReference>
<comment type="caution">
    <text evidence="2">The sequence shown here is derived from an EMBL/GenBank/DDBJ whole genome shotgun (WGS) entry which is preliminary data.</text>
</comment>
<dbReference type="PANTHER" id="PTHR32278">
    <property type="entry name" value="F-BOX DOMAIN-CONTAINING PROTEIN"/>
    <property type="match status" value="1"/>
</dbReference>
<evidence type="ECO:0000313" key="3">
    <source>
        <dbReference type="Proteomes" id="UP001386955"/>
    </source>
</evidence>